<keyword evidence="5" id="KW-1185">Reference proteome</keyword>
<comment type="caution">
    <text evidence="4">The sequence shown here is derived from an EMBL/GenBank/DDBJ whole genome shotgun (WGS) entry which is preliminary data.</text>
</comment>
<dbReference type="GO" id="GO:0005737">
    <property type="term" value="C:cytoplasm"/>
    <property type="evidence" value="ECO:0007669"/>
    <property type="project" value="TreeGrafter"/>
</dbReference>
<dbReference type="GO" id="GO:0006046">
    <property type="term" value="P:N-acetylglucosamine catabolic process"/>
    <property type="evidence" value="ECO:0007669"/>
    <property type="project" value="TreeGrafter"/>
</dbReference>
<dbReference type="SUPFAM" id="SSF100950">
    <property type="entry name" value="NagB/RpiA/CoA transferase-like"/>
    <property type="match status" value="1"/>
</dbReference>
<dbReference type="OrthoDB" id="9791139at2"/>
<sequence>MTGTPLESTEGSTVQLTPEILDDRDAVGAAVADGIVRRMAANGGAPFLLGCPSGRTAVPVYEALARHAAGGADLSNLVIVMMDDYVLADERGVYRTVDPDASYSCLGFARREILAPIADASVRAGSTPPTEIWTADPTDPAAYDARIAAAGGIDLFLLASGDSDGHVAFNQPGTPRGAKTHIVELGELTRRDNMNTFPEFTDLAMVPRYGVTVGVDTIAGQSAEVVMILCGEHKQGAYRELVAATRYEPDWPATIVTECRRATFLVDRAAAAAARV</sequence>
<dbReference type="PANTHER" id="PTHR11280:SF5">
    <property type="entry name" value="GLUCOSAMINE-6-PHOSPHATE ISOMERASE"/>
    <property type="match status" value="1"/>
</dbReference>
<accession>A0A5J5IWM4</accession>
<dbReference type="GO" id="GO:0004342">
    <property type="term" value="F:glucosamine-6-phosphate deaminase activity"/>
    <property type="evidence" value="ECO:0007669"/>
    <property type="project" value="InterPro"/>
</dbReference>
<evidence type="ECO:0000313" key="4">
    <source>
        <dbReference type="EMBL" id="KAA9105552.1"/>
    </source>
</evidence>
<dbReference type="GO" id="GO:0005975">
    <property type="term" value="P:carbohydrate metabolic process"/>
    <property type="evidence" value="ECO:0007669"/>
    <property type="project" value="InterPro"/>
</dbReference>
<dbReference type="GO" id="GO:0042802">
    <property type="term" value="F:identical protein binding"/>
    <property type="evidence" value="ECO:0007669"/>
    <property type="project" value="TreeGrafter"/>
</dbReference>
<feature type="domain" description="Glucosamine/galactosamine-6-phosphate isomerase" evidence="3">
    <location>
        <begin position="23"/>
        <end position="260"/>
    </location>
</feature>
<evidence type="ECO:0000313" key="5">
    <source>
        <dbReference type="Proteomes" id="UP000325827"/>
    </source>
</evidence>
<keyword evidence="2" id="KW-0119">Carbohydrate metabolism</keyword>
<organism evidence="4 5">
    <name type="scientific">Microbacterium rhizomatis</name>
    <dbReference type="NCBI Taxonomy" id="1631477"/>
    <lineage>
        <taxon>Bacteria</taxon>
        <taxon>Bacillati</taxon>
        <taxon>Actinomycetota</taxon>
        <taxon>Actinomycetes</taxon>
        <taxon>Micrococcales</taxon>
        <taxon>Microbacteriaceae</taxon>
        <taxon>Microbacterium</taxon>
    </lineage>
</organism>
<name>A0A5J5IWM4_9MICO</name>
<dbReference type="Proteomes" id="UP000325827">
    <property type="component" value="Unassembled WGS sequence"/>
</dbReference>
<dbReference type="GO" id="GO:0006043">
    <property type="term" value="P:glucosamine catabolic process"/>
    <property type="evidence" value="ECO:0007669"/>
    <property type="project" value="TreeGrafter"/>
</dbReference>
<dbReference type="InterPro" id="IPR006148">
    <property type="entry name" value="Glc/Gal-6P_isomerase"/>
</dbReference>
<dbReference type="Gene3D" id="3.40.50.1360">
    <property type="match status" value="1"/>
</dbReference>
<gene>
    <name evidence="4" type="ORF">F6B43_17405</name>
</gene>
<dbReference type="AlphaFoldDB" id="A0A5J5IWM4"/>
<evidence type="ECO:0000256" key="1">
    <source>
        <dbReference type="ARBA" id="ARBA00022801"/>
    </source>
</evidence>
<keyword evidence="1" id="KW-0378">Hydrolase</keyword>
<dbReference type="GO" id="GO:0019262">
    <property type="term" value="P:N-acetylneuraminate catabolic process"/>
    <property type="evidence" value="ECO:0007669"/>
    <property type="project" value="TreeGrafter"/>
</dbReference>
<dbReference type="InterPro" id="IPR004547">
    <property type="entry name" value="Glucosamine6P_isomerase"/>
</dbReference>
<reference evidence="5" key="1">
    <citation type="submission" date="2019-09" db="EMBL/GenBank/DDBJ databases">
        <title>Mumia zhuanghuii sp. nov. isolated from the intestinal contents of plateau pika (Ochotona curzoniae) in the Qinghai-Tibet plateau of China.</title>
        <authorList>
            <person name="Tian Z."/>
        </authorList>
    </citation>
    <scope>NUCLEOTIDE SEQUENCE [LARGE SCALE GENOMIC DNA]</scope>
    <source>
        <strain evidence="5">JCM 30598</strain>
    </source>
</reference>
<protein>
    <recommendedName>
        <fullName evidence="3">Glucosamine/galactosamine-6-phosphate isomerase domain-containing protein</fullName>
    </recommendedName>
</protein>
<evidence type="ECO:0000259" key="3">
    <source>
        <dbReference type="Pfam" id="PF01182"/>
    </source>
</evidence>
<dbReference type="EMBL" id="VYSA01000005">
    <property type="protein sequence ID" value="KAA9105552.1"/>
    <property type="molecule type" value="Genomic_DNA"/>
</dbReference>
<dbReference type="RefSeq" id="WP_150450284.1">
    <property type="nucleotide sequence ID" value="NZ_VYSA01000005.1"/>
</dbReference>
<proteinExistence type="predicted"/>
<evidence type="ECO:0000256" key="2">
    <source>
        <dbReference type="ARBA" id="ARBA00023277"/>
    </source>
</evidence>
<dbReference type="PANTHER" id="PTHR11280">
    <property type="entry name" value="GLUCOSAMINE-6-PHOSPHATE ISOMERASE"/>
    <property type="match status" value="1"/>
</dbReference>
<dbReference type="InterPro" id="IPR037171">
    <property type="entry name" value="NagB/RpiA_transferase-like"/>
</dbReference>
<dbReference type="Pfam" id="PF01182">
    <property type="entry name" value="Glucosamine_iso"/>
    <property type="match status" value="1"/>
</dbReference>